<gene>
    <name evidence="3" type="ORF">GCM10009810_14230</name>
</gene>
<dbReference type="PROSITE" id="PS00211">
    <property type="entry name" value="ABC_TRANSPORTER_1"/>
    <property type="match status" value="1"/>
</dbReference>
<accession>A0ABP4WMR9</accession>
<evidence type="ECO:0000259" key="2">
    <source>
        <dbReference type="Pfam" id="PF13166"/>
    </source>
</evidence>
<keyword evidence="4" id="KW-1185">Reference proteome</keyword>
<sequence>MADNNSAVPNQGDTRAETGEYSVTITNCNSIERAQIALRRGSLNIKYGPNGLGKSTIARALTLNAQDPSLLGELLPFRYRSSKNDAVPTVEGAGEIKSTLTFDENYVSQFVFQPDEVVRNSFEIFIKTPEYQEGVKQLDAIFEALRGVFTENAALDDVIANFTELRDAFAVTKAGAIAKTSRGFKALTVGGKLANIPKPLLGFKNFLDSEDPAGWLAWQSRGKNYLALSENCPFCAVPSVDKATAVKVSEEYETAAVKNMRALRAVIEKLAGFFVPIRLEQLRTITTSLEELTPEQDQFLATLRGQVETLLSKFVALKTISFTSLRDEPDVGKALRRLQIDLDLLDALNTPDAQAVVIGMNEQLDYVAKRIDEIKGHVGRQKAQIAKSIRQNQDEINEYLRSAGYKYAVRIEAKGDSYRMILEHEDAPGHIEAAGSHLSFGERNAFALVLFMHQVRRDKPDLVILDDPVSSFDKTKKFAILHKLFHGQSSLRGFTTLLLTHDIEPAIDIVRTATSGQFQAAEPAVHFLWSRDGRVQEKPIGSRDIMTFSQVCDANIASTADDVVKCIYLRRRYEVHGEYDKEYDVLSSLLHLRDIPCSKANNGEMVPLESHELEQAVLDIQKAIPGFEYGNLLAQLKDKDALKAKFQEASVGYEKIQIYRIAATLDPDASKGDAALRKFVNESYHIENEYVMQLNPREFDAVPEHVVSACAELMS</sequence>
<proteinExistence type="predicted"/>
<dbReference type="Proteomes" id="UP001501475">
    <property type="component" value="Unassembled WGS sequence"/>
</dbReference>
<name>A0ABP4WMR9_9MICO</name>
<dbReference type="InterPro" id="IPR017871">
    <property type="entry name" value="ABC_transporter-like_CS"/>
</dbReference>
<evidence type="ECO:0000313" key="3">
    <source>
        <dbReference type="EMBL" id="GAA1755600.1"/>
    </source>
</evidence>
<keyword evidence="1" id="KW-0227">DNA damage</keyword>
<organism evidence="3 4">
    <name type="scientific">Nostocoides vanveenii</name>
    <dbReference type="NCBI Taxonomy" id="330835"/>
    <lineage>
        <taxon>Bacteria</taxon>
        <taxon>Bacillati</taxon>
        <taxon>Actinomycetota</taxon>
        <taxon>Actinomycetes</taxon>
        <taxon>Micrococcales</taxon>
        <taxon>Intrasporangiaceae</taxon>
        <taxon>Nostocoides</taxon>
    </lineage>
</organism>
<comment type="caution">
    <text evidence="3">The sequence shown here is derived from an EMBL/GenBank/DDBJ whole genome shotgun (WGS) entry which is preliminary data.</text>
</comment>
<dbReference type="PANTHER" id="PTHR32182">
    <property type="entry name" value="DNA REPLICATION AND REPAIR PROTEIN RECF"/>
    <property type="match status" value="1"/>
</dbReference>
<dbReference type="InterPro" id="IPR026866">
    <property type="entry name" value="CR006_AAA"/>
</dbReference>
<dbReference type="Pfam" id="PF13166">
    <property type="entry name" value="AAA_13"/>
    <property type="match status" value="1"/>
</dbReference>
<dbReference type="Gene3D" id="3.40.50.300">
    <property type="entry name" value="P-loop containing nucleotide triphosphate hydrolases"/>
    <property type="match status" value="2"/>
</dbReference>
<reference evidence="4" key="1">
    <citation type="journal article" date="2019" name="Int. J. Syst. Evol. Microbiol.">
        <title>The Global Catalogue of Microorganisms (GCM) 10K type strain sequencing project: providing services to taxonomists for standard genome sequencing and annotation.</title>
        <authorList>
            <consortium name="The Broad Institute Genomics Platform"/>
            <consortium name="The Broad Institute Genome Sequencing Center for Infectious Disease"/>
            <person name="Wu L."/>
            <person name="Ma J."/>
        </authorList>
    </citation>
    <scope>NUCLEOTIDE SEQUENCE [LARGE SCALE GENOMIC DNA]</scope>
    <source>
        <strain evidence="4">JCM 15591</strain>
    </source>
</reference>
<dbReference type="InterPro" id="IPR027417">
    <property type="entry name" value="P-loop_NTPase"/>
</dbReference>
<evidence type="ECO:0000313" key="4">
    <source>
        <dbReference type="Proteomes" id="UP001501475"/>
    </source>
</evidence>
<protein>
    <submittedName>
        <fullName evidence="3">AAA family ATPase</fullName>
    </submittedName>
</protein>
<dbReference type="EMBL" id="BAAAPN010000035">
    <property type="protein sequence ID" value="GAA1755600.1"/>
    <property type="molecule type" value="Genomic_DNA"/>
</dbReference>
<dbReference type="RefSeq" id="WP_344064098.1">
    <property type="nucleotide sequence ID" value="NZ_BAAAPN010000035.1"/>
</dbReference>
<evidence type="ECO:0000256" key="1">
    <source>
        <dbReference type="ARBA" id="ARBA00023236"/>
    </source>
</evidence>
<dbReference type="SUPFAM" id="SSF52540">
    <property type="entry name" value="P-loop containing nucleoside triphosphate hydrolases"/>
    <property type="match status" value="1"/>
</dbReference>
<keyword evidence="1" id="KW-0742">SOS response</keyword>
<feature type="domain" description="Protein CR006 P-loop" evidence="2">
    <location>
        <begin position="359"/>
        <end position="481"/>
    </location>
</feature>
<dbReference type="PANTHER" id="PTHR32182:SF22">
    <property type="entry name" value="ATP-DEPENDENT ENDONUCLEASE, OLD FAMILY-RELATED"/>
    <property type="match status" value="1"/>
</dbReference>